<proteinExistence type="predicted"/>
<comment type="caution">
    <text evidence="1">The sequence shown here is derived from an EMBL/GenBank/DDBJ whole genome shotgun (WGS) entry which is preliminary data.</text>
</comment>
<gene>
    <name evidence="1" type="ORF">NDU88_009289</name>
</gene>
<protein>
    <submittedName>
        <fullName evidence="1">Uncharacterized protein</fullName>
    </submittedName>
</protein>
<dbReference type="EMBL" id="JANPWB010000009">
    <property type="protein sequence ID" value="KAJ1156571.1"/>
    <property type="molecule type" value="Genomic_DNA"/>
</dbReference>
<keyword evidence="2" id="KW-1185">Reference proteome</keyword>
<dbReference type="AlphaFoldDB" id="A0AAV7RVP5"/>
<evidence type="ECO:0000313" key="1">
    <source>
        <dbReference type="EMBL" id="KAJ1156571.1"/>
    </source>
</evidence>
<organism evidence="1 2">
    <name type="scientific">Pleurodeles waltl</name>
    <name type="common">Iberian ribbed newt</name>
    <dbReference type="NCBI Taxonomy" id="8319"/>
    <lineage>
        <taxon>Eukaryota</taxon>
        <taxon>Metazoa</taxon>
        <taxon>Chordata</taxon>
        <taxon>Craniata</taxon>
        <taxon>Vertebrata</taxon>
        <taxon>Euteleostomi</taxon>
        <taxon>Amphibia</taxon>
        <taxon>Batrachia</taxon>
        <taxon>Caudata</taxon>
        <taxon>Salamandroidea</taxon>
        <taxon>Salamandridae</taxon>
        <taxon>Pleurodelinae</taxon>
        <taxon>Pleurodeles</taxon>
    </lineage>
</organism>
<accession>A0AAV7RVP5</accession>
<dbReference type="Proteomes" id="UP001066276">
    <property type="component" value="Chromosome 5"/>
</dbReference>
<sequence length="140" mass="15378">MVQANFTVGRLGERLEDAEGRSRPNNVGLLGFPEHAEGSAAGSIVESWIRDVLQLTGLSKVFVVESAHRALVAPLPGAPPRAIIAHLLNYKDCDCVLRAVRESDRAIYENCKISIYPDYTNKVFLKGIRGGQGKSLRHEH</sequence>
<dbReference type="Gene3D" id="3.30.70.1820">
    <property type="entry name" value="L1 transposable element, RRM domain"/>
    <property type="match status" value="1"/>
</dbReference>
<evidence type="ECO:0000313" key="2">
    <source>
        <dbReference type="Proteomes" id="UP001066276"/>
    </source>
</evidence>
<reference evidence="1" key="1">
    <citation type="journal article" date="2022" name="bioRxiv">
        <title>Sequencing and chromosome-scale assembly of the giantPleurodeles waltlgenome.</title>
        <authorList>
            <person name="Brown T."/>
            <person name="Elewa A."/>
            <person name="Iarovenko S."/>
            <person name="Subramanian E."/>
            <person name="Araus A.J."/>
            <person name="Petzold A."/>
            <person name="Susuki M."/>
            <person name="Suzuki K.-i.T."/>
            <person name="Hayashi T."/>
            <person name="Toyoda A."/>
            <person name="Oliveira C."/>
            <person name="Osipova E."/>
            <person name="Leigh N.D."/>
            <person name="Simon A."/>
            <person name="Yun M.H."/>
        </authorList>
    </citation>
    <scope>NUCLEOTIDE SEQUENCE</scope>
    <source>
        <strain evidence="1">20211129_DDA</strain>
        <tissue evidence="1">Liver</tissue>
    </source>
</reference>
<name>A0AAV7RVP5_PLEWA</name>